<keyword evidence="2" id="KW-0732">Signal</keyword>
<dbReference type="RefSeq" id="WP_143869815.1">
    <property type="nucleotide sequence ID" value="NZ_CP041660.1"/>
</dbReference>
<keyword evidence="7" id="KW-1185">Reference proteome</keyword>
<dbReference type="Proteomes" id="UP001467690">
    <property type="component" value="Unassembled WGS sequence"/>
</dbReference>
<comment type="caution">
    <text evidence="6">The sequence shown here is derived from an EMBL/GenBank/DDBJ whole genome shotgun (WGS) entry which is preliminary data.</text>
</comment>
<sequence length="345" mass="38946">MSYSPIKTAIVGYGFSAKTFHLPFITTLPELSLCAISSSQQQLVTTEQPQAKYFASAEAMLEQSDAELVIITAPNNVHFKLAKLALENGKHVIVEKPFVLDVADGETLVKLAKDKGLKLSVFHNRRWDGDFLTIQKLIADHKIGEIKHFEAHFDRFRPTVRDRWREQSTEGGGILFDLGPHLLDQALQLFGKPTAITAQCRSMRPNSKNVDYFNIMLHYPDFYAQLHANLYSCEPNIRFNILGSEGKYQKFGLDPQEDYLKAGIMPDKAEWADETPEMYGTVYKEGQAAEVIQTERGGYQHYFKTMADAIRLNKNEPVTAEQALENIKLIELAIKSSEQGKTLTV</sequence>
<proteinExistence type="inferred from homology"/>
<dbReference type="InterPro" id="IPR036291">
    <property type="entry name" value="NAD(P)-bd_dom_sf"/>
</dbReference>
<gene>
    <name evidence="6" type="ORF">ABS311_14845</name>
</gene>
<evidence type="ECO:0000313" key="6">
    <source>
        <dbReference type="EMBL" id="MER2493157.1"/>
    </source>
</evidence>
<evidence type="ECO:0000259" key="4">
    <source>
        <dbReference type="Pfam" id="PF01408"/>
    </source>
</evidence>
<dbReference type="NCBIfam" id="NF008607">
    <property type="entry name" value="PRK11579.1"/>
    <property type="match status" value="1"/>
</dbReference>
<protein>
    <submittedName>
        <fullName evidence="6">Oxidoreductase</fullName>
    </submittedName>
</protein>
<evidence type="ECO:0000256" key="1">
    <source>
        <dbReference type="ARBA" id="ARBA00010928"/>
    </source>
</evidence>
<evidence type="ECO:0000256" key="2">
    <source>
        <dbReference type="ARBA" id="ARBA00022729"/>
    </source>
</evidence>
<keyword evidence="3" id="KW-0560">Oxidoreductase</keyword>
<evidence type="ECO:0000259" key="5">
    <source>
        <dbReference type="Pfam" id="PF02894"/>
    </source>
</evidence>
<evidence type="ECO:0000256" key="3">
    <source>
        <dbReference type="ARBA" id="ARBA00023002"/>
    </source>
</evidence>
<reference evidence="6 7" key="1">
    <citation type="submission" date="2024-06" db="EMBL/GenBank/DDBJ databases">
        <authorList>
            <person name="Chen R.Y."/>
        </authorList>
    </citation>
    <scope>NUCLEOTIDE SEQUENCE [LARGE SCALE GENOMIC DNA]</scope>
    <source>
        <strain evidence="6 7">D2</strain>
    </source>
</reference>
<dbReference type="InterPro" id="IPR000683">
    <property type="entry name" value="Gfo/Idh/MocA-like_OxRdtase_N"/>
</dbReference>
<dbReference type="Pfam" id="PF02894">
    <property type="entry name" value="GFO_IDH_MocA_C"/>
    <property type="match status" value="1"/>
</dbReference>
<accession>A0ABV1RJN8</accession>
<dbReference type="PANTHER" id="PTHR43708:SF5">
    <property type="entry name" value="CONSERVED EXPRESSED OXIDOREDUCTASE (EUROFUNG)-RELATED"/>
    <property type="match status" value="1"/>
</dbReference>
<feature type="domain" description="Gfo/Idh/MocA-like oxidoreductase C-terminal" evidence="5">
    <location>
        <begin position="136"/>
        <end position="344"/>
    </location>
</feature>
<evidence type="ECO:0000313" key="7">
    <source>
        <dbReference type="Proteomes" id="UP001467690"/>
    </source>
</evidence>
<organism evidence="6 7">
    <name type="scientific">Catenovulum sediminis</name>
    <dbReference type="NCBI Taxonomy" id="1740262"/>
    <lineage>
        <taxon>Bacteria</taxon>
        <taxon>Pseudomonadati</taxon>
        <taxon>Pseudomonadota</taxon>
        <taxon>Gammaproteobacteria</taxon>
        <taxon>Alteromonadales</taxon>
        <taxon>Alteromonadaceae</taxon>
        <taxon>Catenovulum</taxon>
    </lineage>
</organism>
<dbReference type="SUPFAM" id="SSF51735">
    <property type="entry name" value="NAD(P)-binding Rossmann-fold domains"/>
    <property type="match status" value="1"/>
</dbReference>
<comment type="similarity">
    <text evidence="1">Belongs to the Gfo/Idh/MocA family.</text>
</comment>
<dbReference type="Gene3D" id="3.40.50.720">
    <property type="entry name" value="NAD(P)-binding Rossmann-like Domain"/>
    <property type="match status" value="1"/>
</dbReference>
<dbReference type="Gene3D" id="3.30.360.10">
    <property type="entry name" value="Dihydrodipicolinate Reductase, domain 2"/>
    <property type="match status" value="1"/>
</dbReference>
<name>A0ABV1RJN8_9ALTE</name>
<feature type="domain" description="Gfo/Idh/MocA-like oxidoreductase N-terminal" evidence="4">
    <location>
        <begin position="6"/>
        <end position="123"/>
    </location>
</feature>
<dbReference type="InterPro" id="IPR004104">
    <property type="entry name" value="Gfo/Idh/MocA-like_OxRdtase_C"/>
</dbReference>
<dbReference type="PANTHER" id="PTHR43708">
    <property type="entry name" value="CONSERVED EXPRESSED OXIDOREDUCTASE (EUROFUNG)"/>
    <property type="match status" value="1"/>
</dbReference>
<dbReference type="EMBL" id="JBELOE010000254">
    <property type="protein sequence ID" value="MER2493157.1"/>
    <property type="molecule type" value="Genomic_DNA"/>
</dbReference>
<dbReference type="Pfam" id="PF01408">
    <property type="entry name" value="GFO_IDH_MocA"/>
    <property type="match status" value="1"/>
</dbReference>
<dbReference type="InterPro" id="IPR051317">
    <property type="entry name" value="Gfo/Idh/MocA_oxidoreduct"/>
</dbReference>